<evidence type="ECO:0000313" key="6">
    <source>
        <dbReference type="Proteomes" id="UP001156870"/>
    </source>
</evidence>
<dbReference type="GO" id="GO:0003700">
    <property type="term" value="F:DNA-binding transcription factor activity"/>
    <property type="evidence" value="ECO:0007669"/>
    <property type="project" value="InterPro"/>
</dbReference>
<dbReference type="GO" id="GO:0005829">
    <property type="term" value="C:cytosol"/>
    <property type="evidence" value="ECO:0007669"/>
    <property type="project" value="TreeGrafter"/>
</dbReference>
<evidence type="ECO:0000256" key="2">
    <source>
        <dbReference type="ARBA" id="ARBA00023125"/>
    </source>
</evidence>
<dbReference type="AlphaFoldDB" id="A0AA37T7Y4"/>
<dbReference type="PANTHER" id="PTHR47894:SF1">
    <property type="entry name" value="HTH-TYPE TRANSCRIPTIONAL REGULATOR VQSM"/>
    <property type="match status" value="1"/>
</dbReference>
<keyword evidence="2" id="KW-0238">DNA-binding</keyword>
<dbReference type="SUPFAM" id="SSF55781">
    <property type="entry name" value="GAF domain-like"/>
    <property type="match status" value="1"/>
</dbReference>
<dbReference type="Pfam" id="PF12833">
    <property type="entry name" value="HTH_18"/>
    <property type="match status" value="1"/>
</dbReference>
<evidence type="ECO:0000259" key="4">
    <source>
        <dbReference type="PROSITE" id="PS01124"/>
    </source>
</evidence>
<dbReference type="Proteomes" id="UP001156870">
    <property type="component" value="Unassembled WGS sequence"/>
</dbReference>
<keyword evidence="3" id="KW-0804">Transcription</keyword>
<dbReference type="InterPro" id="IPR018060">
    <property type="entry name" value="HTH_AraC"/>
</dbReference>
<dbReference type="SMART" id="SM00342">
    <property type="entry name" value="HTH_ARAC"/>
    <property type="match status" value="1"/>
</dbReference>
<evidence type="ECO:0000256" key="3">
    <source>
        <dbReference type="ARBA" id="ARBA00023163"/>
    </source>
</evidence>
<name>A0AA37T7Y4_9GAMM</name>
<dbReference type="PANTHER" id="PTHR47894">
    <property type="entry name" value="HTH-TYPE TRANSCRIPTIONAL REGULATOR GADX"/>
    <property type="match status" value="1"/>
</dbReference>
<protein>
    <recommendedName>
        <fullName evidence="4">HTH araC/xylS-type domain-containing protein</fullName>
    </recommendedName>
</protein>
<dbReference type="SUPFAM" id="SSF46689">
    <property type="entry name" value="Homeodomain-like"/>
    <property type="match status" value="1"/>
</dbReference>
<sequence>MKNEGLDIEQAIPTGILAFNDYDFDSYTDRLKCLHELLTSRPDSVRSHLRAYVQVGCKMFNCDTGFIGQRIGGVIRIIASQSNLDSIYDGQLLQVTEPMVASVLGGNVASINPAMGGSAFSSPDLAYNGDDIHGLIARAIEVYDETFGVMCFFSTQRDKEYVSEDTESIELMAKGVAKMIELQSSYKDQRAQTTGFATPGVKHFDDYLLQARLPEAYGVAGRVIEVLKQRIGKSALGIGDIAAELNLSKRTLQRRLQQQDVSFAELRDKVRFHYSIDYLIEHNSSIDSISNALDFSDRTSFTNAFKRWTGLSPSTFRKLFRDYA</sequence>
<accession>A0AA37T7Y4</accession>
<evidence type="ECO:0000313" key="5">
    <source>
        <dbReference type="EMBL" id="GLS26492.1"/>
    </source>
</evidence>
<evidence type="ECO:0000256" key="1">
    <source>
        <dbReference type="ARBA" id="ARBA00023015"/>
    </source>
</evidence>
<keyword evidence="6" id="KW-1185">Reference proteome</keyword>
<feature type="domain" description="HTH araC/xylS-type" evidence="4">
    <location>
        <begin position="221"/>
        <end position="319"/>
    </location>
</feature>
<gene>
    <name evidence="5" type="ORF">GCM10007877_22080</name>
</gene>
<dbReference type="GO" id="GO:0000976">
    <property type="term" value="F:transcription cis-regulatory region binding"/>
    <property type="evidence" value="ECO:0007669"/>
    <property type="project" value="TreeGrafter"/>
</dbReference>
<dbReference type="InterPro" id="IPR009057">
    <property type="entry name" value="Homeodomain-like_sf"/>
</dbReference>
<dbReference type="EMBL" id="BSPD01000054">
    <property type="protein sequence ID" value="GLS26492.1"/>
    <property type="molecule type" value="Genomic_DNA"/>
</dbReference>
<dbReference type="Gene3D" id="1.10.10.60">
    <property type="entry name" value="Homeodomain-like"/>
    <property type="match status" value="1"/>
</dbReference>
<organism evidence="5 6">
    <name type="scientific">Marinibactrum halimedae</name>
    <dbReference type="NCBI Taxonomy" id="1444977"/>
    <lineage>
        <taxon>Bacteria</taxon>
        <taxon>Pseudomonadati</taxon>
        <taxon>Pseudomonadota</taxon>
        <taxon>Gammaproteobacteria</taxon>
        <taxon>Cellvibrionales</taxon>
        <taxon>Cellvibrionaceae</taxon>
        <taxon>Marinibactrum</taxon>
    </lineage>
</organism>
<proteinExistence type="predicted"/>
<comment type="caution">
    <text evidence="5">The sequence shown here is derived from an EMBL/GenBank/DDBJ whole genome shotgun (WGS) entry which is preliminary data.</text>
</comment>
<keyword evidence="1" id="KW-0805">Transcription regulation</keyword>
<dbReference type="PROSITE" id="PS01124">
    <property type="entry name" value="HTH_ARAC_FAMILY_2"/>
    <property type="match status" value="1"/>
</dbReference>
<reference evidence="5 6" key="1">
    <citation type="journal article" date="2014" name="Int. J. Syst. Evol. Microbiol.">
        <title>Complete genome sequence of Corynebacterium casei LMG S-19264T (=DSM 44701T), isolated from a smear-ripened cheese.</title>
        <authorList>
            <consortium name="US DOE Joint Genome Institute (JGI-PGF)"/>
            <person name="Walter F."/>
            <person name="Albersmeier A."/>
            <person name="Kalinowski J."/>
            <person name="Ruckert C."/>
        </authorList>
    </citation>
    <scope>NUCLEOTIDE SEQUENCE [LARGE SCALE GENOMIC DNA]</scope>
    <source>
        <strain evidence="5 6">NBRC 110095</strain>
    </source>
</reference>